<organism evidence="1 2">
    <name type="scientific">Trametes sanguinea</name>
    <dbReference type="NCBI Taxonomy" id="158606"/>
    <lineage>
        <taxon>Eukaryota</taxon>
        <taxon>Fungi</taxon>
        <taxon>Dikarya</taxon>
        <taxon>Basidiomycota</taxon>
        <taxon>Agaricomycotina</taxon>
        <taxon>Agaricomycetes</taxon>
        <taxon>Polyporales</taxon>
        <taxon>Polyporaceae</taxon>
        <taxon>Trametes</taxon>
    </lineage>
</organism>
<dbReference type="EMBL" id="JANSHE010000345">
    <property type="protein sequence ID" value="KAJ3012171.1"/>
    <property type="molecule type" value="Genomic_DNA"/>
</dbReference>
<protein>
    <submittedName>
        <fullName evidence="1">Uncharacterized protein</fullName>
    </submittedName>
</protein>
<dbReference type="Proteomes" id="UP001144978">
    <property type="component" value="Unassembled WGS sequence"/>
</dbReference>
<evidence type="ECO:0000313" key="2">
    <source>
        <dbReference type="Proteomes" id="UP001144978"/>
    </source>
</evidence>
<gene>
    <name evidence="1" type="ORF">NUW54_g1951</name>
</gene>
<accession>A0ACC1Q7A1</accession>
<sequence length="113" mass="12913">MFAQEYAGVFAWYRLNAVFFVTDSHRRRRSREVEEGVSNDLARAVECGLTSSLREHDIRASGSQPQHLHRLFRVVSLSPPKGVDRSMLEEKQEVSVVASGFASKELILVYRFL</sequence>
<comment type="caution">
    <text evidence="1">The sequence shown here is derived from an EMBL/GenBank/DDBJ whole genome shotgun (WGS) entry which is preliminary data.</text>
</comment>
<proteinExistence type="predicted"/>
<reference evidence="1" key="1">
    <citation type="submission" date="2022-08" db="EMBL/GenBank/DDBJ databases">
        <title>Genome Sequence of Pycnoporus sanguineus.</title>
        <authorList>
            <person name="Buettner E."/>
        </authorList>
    </citation>
    <scope>NUCLEOTIDE SEQUENCE</scope>
    <source>
        <strain evidence="1">CG-C14</strain>
    </source>
</reference>
<name>A0ACC1Q7A1_9APHY</name>
<evidence type="ECO:0000313" key="1">
    <source>
        <dbReference type="EMBL" id="KAJ3012171.1"/>
    </source>
</evidence>
<keyword evidence="2" id="KW-1185">Reference proteome</keyword>